<evidence type="ECO:0000313" key="1">
    <source>
        <dbReference type="EMBL" id="CAH1795386.1"/>
    </source>
</evidence>
<protein>
    <submittedName>
        <fullName evidence="1">Uncharacterized protein</fullName>
    </submittedName>
</protein>
<dbReference type="AlphaFoldDB" id="A0A8J1U7Y4"/>
<dbReference type="Proteomes" id="UP000749559">
    <property type="component" value="Unassembled WGS sequence"/>
</dbReference>
<sequence>MAVIKLIIQQCIFLQVFILVADSIESINMTKCIFITKNKQNVKLSCGLKESLYIKEAFYGQFNTNSGNDGECDNDDSHCKQRIAENLYDYANLRFPMPKDVAISGTCTGRKYMFVEYQCISNQNSHSLCDEIDDKALQVIYLKNNNFPNFDTAIKGSCSCIIEAPPTNTIQIYSLTAEEDKRTNNFSITENGMTRYSEMIADMPKLEKLQNGTLLYESSGSIVLITMKQRKRSRRYKYYFTAKANNDTSLLRLTCGNTAEVWKKYESIFTIKQSSTSVLSSTSIVMSSTTSWMSLTASMMSTSKESGILVQSTDQLDLGMIIGSGLGSLLFILLVGIAVVYISKQRGKADSEQEVITESYETLDLSDVNQYQDMIPHVYSELNPMTLLDPQPTYENTIAQDSEPANEYEVINFNTETDTAHDRNDGIVCVGQEEVNYEIVSGGAKMLNKDIKQ</sequence>
<organism evidence="1 2">
    <name type="scientific">Owenia fusiformis</name>
    <name type="common">Polychaete worm</name>
    <dbReference type="NCBI Taxonomy" id="6347"/>
    <lineage>
        <taxon>Eukaryota</taxon>
        <taxon>Metazoa</taxon>
        <taxon>Spiralia</taxon>
        <taxon>Lophotrochozoa</taxon>
        <taxon>Annelida</taxon>
        <taxon>Polychaeta</taxon>
        <taxon>Sedentaria</taxon>
        <taxon>Canalipalpata</taxon>
        <taxon>Sabellida</taxon>
        <taxon>Oweniida</taxon>
        <taxon>Oweniidae</taxon>
        <taxon>Owenia</taxon>
    </lineage>
</organism>
<evidence type="ECO:0000313" key="2">
    <source>
        <dbReference type="Proteomes" id="UP000749559"/>
    </source>
</evidence>
<reference evidence="1" key="1">
    <citation type="submission" date="2022-03" db="EMBL/GenBank/DDBJ databases">
        <authorList>
            <person name="Martin C."/>
        </authorList>
    </citation>
    <scope>NUCLEOTIDE SEQUENCE</scope>
</reference>
<comment type="caution">
    <text evidence="1">The sequence shown here is derived from an EMBL/GenBank/DDBJ whole genome shotgun (WGS) entry which is preliminary data.</text>
</comment>
<keyword evidence="2" id="KW-1185">Reference proteome</keyword>
<dbReference type="EMBL" id="CAIIXF020000009">
    <property type="protein sequence ID" value="CAH1795386.1"/>
    <property type="molecule type" value="Genomic_DNA"/>
</dbReference>
<proteinExistence type="predicted"/>
<gene>
    <name evidence="1" type="ORF">OFUS_LOCUS19932</name>
</gene>
<name>A0A8J1U7Y4_OWEFU</name>
<accession>A0A8J1U7Y4</accession>
<dbReference type="CDD" id="cd22823">
    <property type="entry name" value="Gal_Rha_Lectin"/>
    <property type="match status" value="1"/>
</dbReference>